<feature type="domain" description="Sushi" evidence="10">
    <location>
        <begin position="236"/>
        <end position="301"/>
    </location>
</feature>
<evidence type="ECO:0000256" key="9">
    <source>
        <dbReference type="SAM" id="SignalP"/>
    </source>
</evidence>
<evidence type="ECO:0000256" key="4">
    <source>
        <dbReference type="ARBA" id="ARBA00022723"/>
    </source>
</evidence>
<dbReference type="GO" id="GO:0001868">
    <property type="term" value="P:regulation of complement activation, lectin pathway"/>
    <property type="evidence" value="ECO:0007669"/>
    <property type="project" value="UniProtKB-ARBA"/>
</dbReference>
<dbReference type="SMART" id="SM00032">
    <property type="entry name" value="CCP"/>
    <property type="match status" value="2"/>
</dbReference>
<dbReference type="GO" id="GO:0046872">
    <property type="term" value="F:metal ion binding"/>
    <property type="evidence" value="ECO:0007669"/>
    <property type="project" value="UniProtKB-KW"/>
</dbReference>
<evidence type="ECO:0000256" key="7">
    <source>
        <dbReference type="ARBA" id="ARBA00023157"/>
    </source>
</evidence>
<proteinExistence type="inferred from homology"/>
<feature type="chain" id="PRO_5044869809" description="Sushi domain-containing protein" evidence="9">
    <location>
        <begin position="19"/>
        <end position="318"/>
    </location>
</feature>
<organism evidence="11 12">
    <name type="scientific">Sinanodonta woodiana</name>
    <name type="common">Chinese pond mussel</name>
    <name type="synonym">Anodonta woodiana</name>
    <dbReference type="NCBI Taxonomy" id="1069815"/>
    <lineage>
        <taxon>Eukaryota</taxon>
        <taxon>Metazoa</taxon>
        <taxon>Spiralia</taxon>
        <taxon>Lophotrochozoa</taxon>
        <taxon>Mollusca</taxon>
        <taxon>Bivalvia</taxon>
        <taxon>Autobranchia</taxon>
        <taxon>Heteroconchia</taxon>
        <taxon>Palaeoheterodonta</taxon>
        <taxon>Unionida</taxon>
        <taxon>Unionoidea</taxon>
        <taxon>Unionidae</taxon>
        <taxon>Unioninae</taxon>
        <taxon>Sinanodonta</taxon>
    </lineage>
</organism>
<dbReference type="InterPro" id="IPR008979">
    <property type="entry name" value="Galactose-bd-like_sf"/>
</dbReference>
<accession>A0ABD3W5P5</accession>
<dbReference type="SMART" id="SM00607">
    <property type="entry name" value="FTP"/>
    <property type="match status" value="1"/>
</dbReference>
<evidence type="ECO:0000256" key="2">
    <source>
        <dbReference type="ARBA" id="ARBA00010147"/>
    </source>
</evidence>
<feature type="signal peptide" evidence="9">
    <location>
        <begin position="1"/>
        <end position="18"/>
    </location>
</feature>
<dbReference type="InterPro" id="IPR051941">
    <property type="entry name" value="BG_Antigen-Binding_Lectin"/>
</dbReference>
<evidence type="ECO:0000313" key="12">
    <source>
        <dbReference type="Proteomes" id="UP001634394"/>
    </source>
</evidence>
<dbReference type="CDD" id="cd00033">
    <property type="entry name" value="CCP"/>
    <property type="match status" value="2"/>
</dbReference>
<evidence type="ECO:0000256" key="8">
    <source>
        <dbReference type="PROSITE-ProRule" id="PRU00302"/>
    </source>
</evidence>
<dbReference type="PROSITE" id="PS50923">
    <property type="entry name" value="SUSHI"/>
    <property type="match status" value="2"/>
</dbReference>
<keyword evidence="9" id="KW-0732">Signal</keyword>
<comment type="function">
    <text evidence="1">Acts as a defensive agent. Recognizes blood group fucosylated oligosaccharides including A, B, H and Lewis B-type antigens. Does not recognize Lewis A antigen and has low affinity for monovalent haptens.</text>
</comment>
<protein>
    <recommendedName>
        <fullName evidence="10">Sushi domain-containing protein</fullName>
    </recommendedName>
</protein>
<keyword evidence="4" id="KW-0479">Metal-binding</keyword>
<evidence type="ECO:0000256" key="6">
    <source>
        <dbReference type="ARBA" id="ARBA00022837"/>
    </source>
</evidence>
<dbReference type="GO" id="GO:0042806">
    <property type="term" value="F:fucose binding"/>
    <property type="evidence" value="ECO:0007669"/>
    <property type="project" value="UniProtKB-ARBA"/>
</dbReference>
<evidence type="ECO:0000259" key="10">
    <source>
        <dbReference type="PROSITE" id="PS50923"/>
    </source>
</evidence>
<keyword evidence="5" id="KW-0430">Lectin</keyword>
<keyword evidence="8" id="KW-0768">Sushi</keyword>
<dbReference type="InterPro" id="IPR000436">
    <property type="entry name" value="Sushi_SCR_CCP_dom"/>
</dbReference>
<dbReference type="InterPro" id="IPR035976">
    <property type="entry name" value="Sushi/SCR/CCP_sf"/>
</dbReference>
<comment type="subunit">
    <text evidence="3">Homotrimer.</text>
</comment>
<dbReference type="SUPFAM" id="SSF57535">
    <property type="entry name" value="Complement control module/SCR domain"/>
    <property type="match status" value="2"/>
</dbReference>
<comment type="caution">
    <text evidence="11">The sequence shown here is derived from an EMBL/GenBank/DDBJ whole genome shotgun (WGS) entry which is preliminary data.</text>
</comment>
<dbReference type="GO" id="GO:0010185">
    <property type="term" value="P:regulation of cellular defense response"/>
    <property type="evidence" value="ECO:0007669"/>
    <property type="project" value="UniProtKB-ARBA"/>
</dbReference>
<evidence type="ECO:0000256" key="3">
    <source>
        <dbReference type="ARBA" id="ARBA00011233"/>
    </source>
</evidence>
<reference evidence="11 12" key="1">
    <citation type="submission" date="2024-11" db="EMBL/GenBank/DDBJ databases">
        <title>Chromosome-level genome assembly of the freshwater bivalve Anodonta woodiana.</title>
        <authorList>
            <person name="Chen X."/>
        </authorList>
    </citation>
    <scope>NUCLEOTIDE SEQUENCE [LARGE SCALE GENOMIC DNA]</scope>
    <source>
        <strain evidence="11">MN2024</strain>
        <tissue evidence="11">Gills</tissue>
    </source>
</reference>
<dbReference type="SUPFAM" id="SSF49785">
    <property type="entry name" value="Galactose-binding domain-like"/>
    <property type="match status" value="1"/>
</dbReference>
<comment type="similarity">
    <text evidence="2">Belongs to the fucolectin family.</text>
</comment>
<keyword evidence="7" id="KW-1015">Disulfide bond</keyword>
<dbReference type="Proteomes" id="UP001634394">
    <property type="component" value="Unassembled WGS sequence"/>
</dbReference>
<dbReference type="AlphaFoldDB" id="A0ABD3W5P5"/>
<dbReference type="PANTHER" id="PTHR45713:SF15">
    <property type="entry name" value="F5_8 TYPE C DOMAIN-CONTAINING PROTEIN"/>
    <property type="match status" value="1"/>
</dbReference>
<dbReference type="EMBL" id="JBJQND010000008">
    <property type="protein sequence ID" value="KAL3868033.1"/>
    <property type="molecule type" value="Genomic_DNA"/>
</dbReference>
<name>A0ABD3W5P5_SINWO</name>
<keyword evidence="12" id="KW-1185">Reference proteome</keyword>
<gene>
    <name evidence="11" type="ORF">ACJMK2_040872</name>
</gene>
<dbReference type="PANTHER" id="PTHR45713">
    <property type="entry name" value="FTP DOMAIN-CONTAINING PROTEIN"/>
    <property type="match status" value="1"/>
</dbReference>
<comment type="caution">
    <text evidence="8">Lacks conserved residue(s) required for the propagation of feature annotation.</text>
</comment>
<dbReference type="InterPro" id="IPR006585">
    <property type="entry name" value="FTP1"/>
</dbReference>
<dbReference type="Gene3D" id="2.60.120.260">
    <property type="entry name" value="Galactose-binding domain-like"/>
    <property type="match status" value="1"/>
</dbReference>
<evidence type="ECO:0000256" key="5">
    <source>
        <dbReference type="ARBA" id="ARBA00022734"/>
    </source>
</evidence>
<feature type="domain" description="Sushi" evidence="10">
    <location>
        <begin position="165"/>
        <end position="235"/>
    </location>
</feature>
<sequence>MTWQLFIPLIWCMSVVISQYEPYGENVAFGKPANQSTTYEVYKASLGVDGGISTNFNDGTCSHTGEGPRYAWWTVDLEGFYFIKFIRIYQWAYAYANRLNGSKIYVKEKDYTWKQINFNSNWPPSVFNVSVELSEPIGEIMLNNYVVQGAAAFICVCELQAFKVIECVPFSIENGNIEVVKYGDSNQNFTYGTTLNVTCHEGYMISYDGLLTNEAESTQKCNATGKWSRNLTCSVTTCGRPSNIPNNSKEIVTPGIAGNNTYNATITVECNEGYNNSLHEIKPLRCASDGLWRGNLGNCNGNYVFAKVYVLYTFILGS</sequence>
<dbReference type="Gene3D" id="2.10.70.10">
    <property type="entry name" value="Complement Module, domain 1"/>
    <property type="match status" value="2"/>
</dbReference>
<dbReference type="Pfam" id="PF00084">
    <property type="entry name" value="Sushi"/>
    <property type="match status" value="2"/>
</dbReference>
<evidence type="ECO:0000256" key="1">
    <source>
        <dbReference type="ARBA" id="ARBA00002219"/>
    </source>
</evidence>
<evidence type="ECO:0000313" key="11">
    <source>
        <dbReference type="EMBL" id="KAL3868033.1"/>
    </source>
</evidence>
<keyword evidence="6" id="KW-0106">Calcium</keyword>